<accession>A0A504YS58</accession>
<keyword evidence="3" id="KW-1185">Reference proteome</keyword>
<feature type="compositionally biased region" description="Polar residues" evidence="1">
    <location>
        <begin position="79"/>
        <end position="90"/>
    </location>
</feature>
<evidence type="ECO:0000256" key="1">
    <source>
        <dbReference type="SAM" id="MobiDB-lite"/>
    </source>
</evidence>
<feature type="region of interest" description="Disordered" evidence="1">
    <location>
        <begin position="67"/>
        <end position="90"/>
    </location>
</feature>
<proteinExistence type="predicted"/>
<organism evidence="2 3">
    <name type="scientific">Fasciola gigantica</name>
    <name type="common">Giant liver fluke</name>
    <dbReference type="NCBI Taxonomy" id="46835"/>
    <lineage>
        <taxon>Eukaryota</taxon>
        <taxon>Metazoa</taxon>
        <taxon>Spiralia</taxon>
        <taxon>Lophotrochozoa</taxon>
        <taxon>Platyhelminthes</taxon>
        <taxon>Trematoda</taxon>
        <taxon>Digenea</taxon>
        <taxon>Plagiorchiida</taxon>
        <taxon>Echinostomata</taxon>
        <taxon>Echinostomatoidea</taxon>
        <taxon>Fasciolidae</taxon>
        <taxon>Fasciola</taxon>
    </lineage>
</organism>
<dbReference type="AlphaFoldDB" id="A0A504YS58"/>
<comment type="caution">
    <text evidence="2">The sequence shown here is derived from an EMBL/GenBank/DDBJ whole genome shotgun (WGS) entry which is preliminary data.</text>
</comment>
<name>A0A504YS58_FASGI</name>
<dbReference type="Proteomes" id="UP000316759">
    <property type="component" value="Unassembled WGS sequence"/>
</dbReference>
<protein>
    <submittedName>
        <fullName evidence="2">Uncharacterized protein</fullName>
    </submittedName>
</protein>
<reference evidence="2 3" key="1">
    <citation type="submission" date="2019-04" db="EMBL/GenBank/DDBJ databases">
        <title>Annotation for the trematode Fasciola gigantica.</title>
        <authorList>
            <person name="Choi Y.-J."/>
        </authorList>
    </citation>
    <scope>NUCLEOTIDE SEQUENCE [LARGE SCALE GENOMIC DNA]</scope>
    <source>
        <strain evidence="2">Uganda_cow_1</strain>
    </source>
</reference>
<dbReference type="EMBL" id="SUNJ01005638">
    <property type="protein sequence ID" value="TPP63465.1"/>
    <property type="molecule type" value="Genomic_DNA"/>
</dbReference>
<gene>
    <name evidence="2" type="ORF">FGIG_11989</name>
</gene>
<sequence>MFTGMPEVPASLIERLISSNKKNAKCLHSPGPCTRACSSPMHFSTPLWSRFPSRGQMDSLCPQDTLRLSPEHHPGMKTVRNSGVSVRSLF</sequence>
<evidence type="ECO:0000313" key="3">
    <source>
        <dbReference type="Proteomes" id="UP000316759"/>
    </source>
</evidence>
<evidence type="ECO:0000313" key="2">
    <source>
        <dbReference type="EMBL" id="TPP63465.1"/>
    </source>
</evidence>